<comment type="caution">
    <text evidence="17">The sequence shown here is derived from an EMBL/GenBank/DDBJ whole genome shotgun (WGS) entry which is preliminary data.</text>
</comment>
<dbReference type="InterPro" id="IPR050603">
    <property type="entry name" value="MYST_HAT"/>
</dbReference>
<reference evidence="17" key="1">
    <citation type="submission" date="2021-01" db="EMBL/GenBank/DDBJ databases">
        <title>Adiantum capillus-veneris genome.</title>
        <authorList>
            <person name="Fang Y."/>
            <person name="Liao Q."/>
        </authorList>
    </citation>
    <scope>NUCLEOTIDE SEQUENCE</scope>
    <source>
        <strain evidence="17">H3</strain>
        <tissue evidence="17">Leaf</tissue>
    </source>
</reference>
<dbReference type="InterPro" id="IPR000953">
    <property type="entry name" value="Chromo/chromo_shadow_dom"/>
</dbReference>
<evidence type="ECO:0000256" key="15">
    <source>
        <dbReference type="PIRSR" id="PIRSR602717-51"/>
    </source>
</evidence>
<dbReference type="Gene3D" id="3.40.630.30">
    <property type="match status" value="1"/>
</dbReference>
<dbReference type="InterPro" id="IPR040706">
    <property type="entry name" value="Zf-MYST"/>
</dbReference>
<sequence length="471" mass="54050">MALGDSDGLLTLQSNSKMKYKIGARLLCQSSWDNLYHNAEIVDRRVAKSGEEFYIHYVDQNKRLDEWVHPSRLQECEAAPSSKLALIERLTPLILPSAPASLAQNVGESFLDTPGASDRKLTRNFKRRYDEIHNVQKGTDELPPIDKTLEKEHEEKTRVKNIQVVEMGPFEIDTWYYSPYPEEYSQVHKLFICEFCLKYMKKKKSLVRHKEKCQARHPPGDEIYRTISTSQGSIKLEQAQLEDHSFNGQAGSDKAMQGTLLSVFEVDGKRNKLYCQNLCLLAKLFLDHKTLYYDVDAFLFYILTEVNNCGHHIVGYFSKEKNSLEDYNMACILTLPPFQRKGYGRFLIALAYELSKKEGKVGTPERPLSDLGQVSFKSYWSRALLEALRDHGANMSIKDLSLMTGIRNEDIINTLQSLNLIKYYKGQHIISVSAKVIEEHLKTFSPQPFWVIDPAKLLWTPLASPSTRRPK</sequence>
<keyword evidence="6" id="KW-0227">DNA damage</keyword>
<evidence type="ECO:0000256" key="6">
    <source>
        <dbReference type="ARBA" id="ARBA00022763"/>
    </source>
</evidence>
<feature type="active site" description="Proton donor/acceptor" evidence="15">
    <location>
        <position position="365"/>
    </location>
</feature>
<dbReference type="GO" id="GO:0006355">
    <property type="term" value="P:regulation of DNA-templated transcription"/>
    <property type="evidence" value="ECO:0007669"/>
    <property type="project" value="InterPro"/>
</dbReference>
<evidence type="ECO:0000256" key="9">
    <source>
        <dbReference type="ARBA" id="ARBA00022990"/>
    </source>
</evidence>
<protein>
    <recommendedName>
        <fullName evidence="3">histone acetyltransferase</fullName>
        <ecNumber evidence="3">2.3.1.48</ecNumber>
    </recommendedName>
</protein>
<evidence type="ECO:0000313" key="17">
    <source>
        <dbReference type="EMBL" id="KAI5059496.1"/>
    </source>
</evidence>
<evidence type="ECO:0000259" key="16">
    <source>
        <dbReference type="PROSITE" id="PS51726"/>
    </source>
</evidence>
<dbReference type="EMBL" id="JABFUD020000025">
    <property type="protein sequence ID" value="KAI5059496.1"/>
    <property type="molecule type" value="Genomic_DNA"/>
</dbReference>
<dbReference type="FunFam" id="1.10.10.10:FF:000022">
    <property type="entry name" value="Histone acetyltransferase"/>
    <property type="match status" value="1"/>
</dbReference>
<dbReference type="InterPro" id="IPR016181">
    <property type="entry name" value="Acyl_CoA_acyltransferase"/>
</dbReference>
<dbReference type="GO" id="GO:0006281">
    <property type="term" value="P:DNA repair"/>
    <property type="evidence" value="ECO:0007669"/>
    <property type="project" value="UniProtKB-KW"/>
</dbReference>
<dbReference type="Pfam" id="PF17772">
    <property type="entry name" value="zf-MYST"/>
    <property type="match status" value="1"/>
</dbReference>
<dbReference type="Gene3D" id="2.30.30.140">
    <property type="match status" value="1"/>
</dbReference>
<dbReference type="InterPro" id="IPR002717">
    <property type="entry name" value="HAT_MYST-type"/>
</dbReference>
<dbReference type="GO" id="GO:0005634">
    <property type="term" value="C:nucleus"/>
    <property type="evidence" value="ECO:0007669"/>
    <property type="project" value="UniProtKB-SubCell"/>
</dbReference>
<dbReference type="GO" id="GO:0008270">
    <property type="term" value="F:zinc ion binding"/>
    <property type="evidence" value="ECO:0007669"/>
    <property type="project" value="UniProtKB-KW"/>
</dbReference>
<keyword evidence="9" id="KW-0007">Acetylation</keyword>
<dbReference type="FunFam" id="3.30.60.60:FF:000001">
    <property type="entry name" value="Histone acetyltransferase"/>
    <property type="match status" value="1"/>
</dbReference>
<dbReference type="CDD" id="cd04301">
    <property type="entry name" value="NAT_SF"/>
    <property type="match status" value="1"/>
</dbReference>
<evidence type="ECO:0000256" key="12">
    <source>
        <dbReference type="ARBA" id="ARBA00023204"/>
    </source>
</evidence>
<evidence type="ECO:0000313" key="18">
    <source>
        <dbReference type="Proteomes" id="UP000886520"/>
    </source>
</evidence>
<dbReference type="PANTHER" id="PTHR10615">
    <property type="entry name" value="HISTONE ACETYLTRANSFERASE"/>
    <property type="match status" value="1"/>
</dbReference>
<dbReference type="EC" id="2.3.1.48" evidence="3"/>
<keyword evidence="11" id="KW-0804">Transcription</keyword>
<dbReference type="GO" id="GO:0004402">
    <property type="term" value="F:histone acetyltransferase activity"/>
    <property type="evidence" value="ECO:0007669"/>
    <property type="project" value="InterPro"/>
</dbReference>
<keyword evidence="13" id="KW-0539">Nucleus</keyword>
<dbReference type="Gene3D" id="3.30.60.60">
    <property type="entry name" value="N-acetyl transferase-like"/>
    <property type="match status" value="1"/>
</dbReference>
<evidence type="ECO:0000256" key="2">
    <source>
        <dbReference type="ARBA" id="ARBA00010107"/>
    </source>
</evidence>
<keyword evidence="14" id="KW-0012">Acyltransferase</keyword>
<evidence type="ECO:0000256" key="13">
    <source>
        <dbReference type="ARBA" id="ARBA00023242"/>
    </source>
</evidence>
<keyword evidence="4" id="KW-0808">Transferase</keyword>
<keyword evidence="18" id="KW-1185">Reference proteome</keyword>
<evidence type="ECO:0000256" key="10">
    <source>
        <dbReference type="ARBA" id="ARBA00023015"/>
    </source>
</evidence>
<dbReference type="PANTHER" id="PTHR10615:SF219">
    <property type="entry name" value="HISTONE ACETYLTRANSFERASE KAT5"/>
    <property type="match status" value="1"/>
</dbReference>
<accession>A0A9D4U0T2</accession>
<evidence type="ECO:0000256" key="11">
    <source>
        <dbReference type="ARBA" id="ARBA00023163"/>
    </source>
</evidence>
<keyword evidence="12" id="KW-0234">DNA repair</keyword>
<keyword evidence="8" id="KW-0862">Zinc</keyword>
<dbReference type="SUPFAM" id="SSF55729">
    <property type="entry name" value="Acyl-CoA N-acyltransferases (Nat)"/>
    <property type="match status" value="1"/>
</dbReference>
<dbReference type="InterPro" id="IPR036388">
    <property type="entry name" value="WH-like_DNA-bd_sf"/>
</dbReference>
<evidence type="ECO:0000256" key="3">
    <source>
        <dbReference type="ARBA" id="ARBA00013184"/>
    </source>
</evidence>
<dbReference type="Pfam" id="PF11717">
    <property type="entry name" value="Tudor-knot"/>
    <property type="match status" value="1"/>
</dbReference>
<organism evidence="17 18">
    <name type="scientific">Adiantum capillus-veneris</name>
    <name type="common">Maidenhair fern</name>
    <dbReference type="NCBI Taxonomy" id="13818"/>
    <lineage>
        <taxon>Eukaryota</taxon>
        <taxon>Viridiplantae</taxon>
        <taxon>Streptophyta</taxon>
        <taxon>Embryophyta</taxon>
        <taxon>Tracheophyta</taxon>
        <taxon>Polypodiopsida</taxon>
        <taxon>Polypodiidae</taxon>
        <taxon>Polypodiales</taxon>
        <taxon>Pteridineae</taxon>
        <taxon>Pteridaceae</taxon>
        <taxon>Vittarioideae</taxon>
        <taxon>Adiantum</taxon>
    </lineage>
</organism>
<evidence type="ECO:0000256" key="5">
    <source>
        <dbReference type="ARBA" id="ARBA00022723"/>
    </source>
</evidence>
<evidence type="ECO:0000256" key="1">
    <source>
        <dbReference type="ARBA" id="ARBA00004123"/>
    </source>
</evidence>
<dbReference type="Gene3D" id="1.10.10.10">
    <property type="entry name" value="Winged helix-like DNA-binding domain superfamily/Winged helix DNA-binding domain"/>
    <property type="match status" value="1"/>
</dbReference>
<dbReference type="Proteomes" id="UP000886520">
    <property type="component" value="Chromosome 25"/>
</dbReference>
<feature type="domain" description="MYST-type HAT" evidence="16">
    <location>
        <begin position="157"/>
        <end position="461"/>
    </location>
</feature>
<gene>
    <name evidence="17" type="ORF">GOP47_0025815</name>
</gene>
<evidence type="ECO:0000256" key="4">
    <source>
        <dbReference type="ARBA" id="ARBA00022679"/>
    </source>
</evidence>
<dbReference type="Pfam" id="PF01853">
    <property type="entry name" value="MOZ_SAS"/>
    <property type="match status" value="1"/>
</dbReference>
<dbReference type="SUPFAM" id="SSF54160">
    <property type="entry name" value="Chromo domain-like"/>
    <property type="match status" value="1"/>
</dbReference>
<dbReference type="PROSITE" id="PS51726">
    <property type="entry name" value="MYST_HAT"/>
    <property type="match status" value="1"/>
</dbReference>
<keyword evidence="7" id="KW-0863">Zinc-finger</keyword>
<evidence type="ECO:0000256" key="8">
    <source>
        <dbReference type="ARBA" id="ARBA00022833"/>
    </source>
</evidence>
<keyword evidence="10" id="KW-0805">Transcription regulation</keyword>
<name>A0A9D4U0T2_ADICA</name>
<proteinExistence type="inferred from homology"/>
<comment type="similarity">
    <text evidence="2">Belongs to the MYST (SAS/MOZ) family.</text>
</comment>
<dbReference type="SMART" id="SM00298">
    <property type="entry name" value="CHROMO"/>
    <property type="match status" value="1"/>
</dbReference>
<dbReference type="InterPro" id="IPR016197">
    <property type="entry name" value="Chromo-like_dom_sf"/>
</dbReference>
<dbReference type="AlphaFoldDB" id="A0A9D4U0T2"/>
<keyword evidence="5" id="KW-0479">Metal-binding</keyword>
<evidence type="ECO:0000256" key="7">
    <source>
        <dbReference type="ARBA" id="ARBA00022771"/>
    </source>
</evidence>
<evidence type="ECO:0000256" key="14">
    <source>
        <dbReference type="ARBA" id="ARBA00023315"/>
    </source>
</evidence>
<dbReference type="InterPro" id="IPR025995">
    <property type="entry name" value="Tudor-knot"/>
</dbReference>
<comment type="subcellular location">
    <subcellularLocation>
        <location evidence="1">Nucleus</location>
    </subcellularLocation>
</comment>
<dbReference type="OrthoDB" id="787137at2759"/>